<sequence>MVADGDETQGASLADFDENNPIAFLSSPRSLQACKMEGVLPSELVYKPIEAFQERQLSPRLVKLRYDFFEAKRRDLLAAARRARDAMVAEERKDHSSQSLDIITKDAGVLKSAIVAMNSDGLKQERNKLLKAQANEKKWLQNALQIELNQLRTLEANNQQLSDNANKDEEKIREKARQVKEMNDMRAAEEERKQMELEARQKLEKQIAKEEFAKHLEALTRKAAAEAESQKRAYERQFLNAERKRQAELEKEQKRQQEHEEQEARKEEMRAQDLRRREVLEQQKCEYQQQMAEKKAHKDDRIMQSIQANMEMEQKKREDFEEKQRQEALREERLMHANAMDQEESAKKAFQTMMKRKMIAEEASRKQEERRMCTLGQQEETEWRLLEHGQKKERYLDFKRELDGLRNKNKEINVERQRRREEATREAVAEQVRKKDEKINIMNQERARLRDLRRSAQAQAYKARELVKSEIMRQRISSKFNSKIVEQKLGGLLSNDLFNEKALVSSASAPVLKSILQATMHQQSVEAC</sequence>
<dbReference type="AlphaFoldDB" id="A0A7S3W8A5"/>
<evidence type="ECO:0000256" key="2">
    <source>
        <dbReference type="SAM" id="MobiDB-lite"/>
    </source>
</evidence>
<evidence type="ECO:0008006" key="4">
    <source>
        <dbReference type="Google" id="ProtNLM"/>
    </source>
</evidence>
<feature type="coiled-coil region" evidence="1">
    <location>
        <begin position="395"/>
        <end position="459"/>
    </location>
</feature>
<dbReference type="EMBL" id="HBIQ01029731">
    <property type="protein sequence ID" value="CAE0542575.1"/>
    <property type="molecule type" value="Transcribed_RNA"/>
</dbReference>
<protein>
    <recommendedName>
        <fullName evidence="4">Trichohyalin-plectin-homology domain-containing protein</fullName>
    </recommendedName>
</protein>
<gene>
    <name evidence="3" type="ORF">SACU0126_LOCUS9831</name>
</gene>
<proteinExistence type="predicted"/>
<feature type="region of interest" description="Disordered" evidence="2">
    <location>
        <begin position="244"/>
        <end position="274"/>
    </location>
</feature>
<name>A0A7S3W8A5_9SPIT</name>
<dbReference type="PANTHER" id="PTHR38019">
    <property type="entry name" value="KDA ANTIGEN P200, PUTATIVE-RELATED"/>
    <property type="match status" value="1"/>
</dbReference>
<organism evidence="3">
    <name type="scientific">Strombidinopsis acuminata</name>
    <dbReference type="NCBI Taxonomy" id="141414"/>
    <lineage>
        <taxon>Eukaryota</taxon>
        <taxon>Sar</taxon>
        <taxon>Alveolata</taxon>
        <taxon>Ciliophora</taxon>
        <taxon>Intramacronucleata</taxon>
        <taxon>Spirotrichea</taxon>
        <taxon>Choreotrichia</taxon>
        <taxon>Choreotrichida</taxon>
        <taxon>Strombidinopsidae</taxon>
        <taxon>Strombidinopsis</taxon>
    </lineage>
</organism>
<reference evidence="3" key="1">
    <citation type="submission" date="2021-01" db="EMBL/GenBank/DDBJ databases">
        <authorList>
            <person name="Corre E."/>
            <person name="Pelletier E."/>
            <person name="Niang G."/>
            <person name="Scheremetjew M."/>
            <person name="Finn R."/>
            <person name="Kale V."/>
            <person name="Holt S."/>
            <person name="Cochrane G."/>
            <person name="Meng A."/>
            <person name="Brown T."/>
            <person name="Cohen L."/>
        </authorList>
    </citation>
    <scope>NUCLEOTIDE SEQUENCE</scope>
    <source>
        <strain evidence="3">SPMC142</strain>
    </source>
</reference>
<evidence type="ECO:0000313" key="3">
    <source>
        <dbReference type="EMBL" id="CAE0542575.1"/>
    </source>
</evidence>
<evidence type="ECO:0000256" key="1">
    <source>
        <dbReference type="SAM" id="Coils"/>
    </source>
</evidence>
<dbReference type="PANTHER" id="PTHR38019:SF1">
    <property type="entry name" value="N-ACETYLTRANSFERASE DOMAIN-CONTAINING PROTEIN"/>
    <property type="match status" value="1"/>
</dbReference>
<accession>A0A7S3W8A5</accession>
<keyword evidence="1" id="KW-0175">Coiled coil</keyword>